<protein>
    <submittedName>
        <fullName evidence="1">Uncharacterized protein</fullName>
    </submittedName>
</protein>
<proteinExistence type="predicted"/>
<sequence length="101" mass="11059">MIINTTPELTYWLFKSKYSYSKQVQKKKVKARSRSITTMVGSKRSLSTPYASASISTRSMKASGSLWPVKLSPHLLTTSMTGLVWNAVGKTRCAPSIGVAS</sequence>
<reference evidence="1" key="2">
    <citation type="submission" date="2020-05" db="UniProtKB">
        <authorList>
            <consortium name="EnsemblMetazoa"/>
        </authorList>
    </citation>
    <scope>IDENTIFICATION</scope>
    <source>
        <strain evidence="1">IAEA</strain>
    </source>
</reference>
<accession>A0A1B0C1U9</accession>
<organism evidence="1 2">
    <name type="scientific">Glossina palpalis gambiensis</name>
    <dbReference type="NCBI Taxonomy" id="67801"/>
    <lineage>
        <taxon>Eukaryota</taxon>
        <taxon>Metazoa</taxon>
        <taxon>Ecdysozoa</taxon>
        <taxon>Arthropoda</taxon>
        <taxon>Hexapoda</taxon>
        <taxon>Insecta</taxon>
        <taxon>Pterygota</taxon>
        <taxon>Neoptera</taxon>
        <taxon>Endopterygota</taxon>
        <taxon>Diptera</taxon>
        <taxon>Brachycera</taxon>
        <taxon>Muscomorpha</taxon>
        <taxon>Hippoboscoidea</taxon>
        <taxon>Glossinidae</taxon>
        <taxon>Glossina</taxon>
    </lineage>
</organism>
<evidence type="ECO:0000313" key="1">
    <source>
        <dbReference type="EnsemblMetazoa" id="GPPI046809-PA"/>
    </source>
</evidence>
<dbReference type="Proteomes" id="UP000092460">
    <property type="component" value="Unassembled WGS sequence"/>
</dbReference>
<dbReference type="EnsemblMetazoa" id="GPPI046809-RA">
    <property type="protein sequence ID" value="GPPI046809-PA"/>
    <property type="gene ID" value="GPPI046809"/>
</dbReference>
<reference evidence="2" key="1">
    <citation type="submission" date="2015-01" db="EMBL/GenBank/DDBJ databases">
        <authorList>
            <person name="Aksoy S."/>
            <person name="Warren W."/>
            <person name="Wilson R.K."/>
        </authorList>
    </citation>
    <scope>NUCLEOTIDE SEQUENCE [LARGE SCALE GENOMIC DNA]</scope>
    <source>
        <strain evidence="2">IAEA</strain>
    </source>
</reference>
<evidence type="ECO:0000313" key="2">
    <source>
        <dbReference type="Proteomes" id="UP000092460"/>
    </source>
</evidence>
<dbReference type="EMBL" id="JXJN01024173">
    <property type="status" value="NOT_ANNOTATED_CDS"/>
    <property type="molecule type" value="Genomic_DNA"/>
</dbReference>
<dbReference type="AlphaFoldDB" id="A0A1B0C1U9"/>
<keyword evidence="2" id="KW-1185">Reference proteome</keyword>
<dbReference type="VEuPathDB" id="VectorBase:GPPI046809"/>
<name>A0A1B0C1U9_9MUSC</name>